<dbReference type="AlphaFoldDB" id="A0AA35RSM2"/>
<keyword evidence="11" id="KW-1185">Reference proteome</keyword>
<proteinExistence type="inferred from homology"/>
<name>A0AA35RSM2_GEOBA</name>
<comment type="subcellular location">
    <subcellularLocation>
        <location evidence="2">Cell membrane</location>
        <topology evidence="2">Multi-pass membrane protein</topology>
    </subcellularLocation>
</comment>
<evidence type="ECO:0000256" key="7">
    <source>
        <dbReference type="ARBA" id="ARBA00035120"/>
    </source>
</evidence>
<evidence type="ECO:0000256" key="8">
    <source>
        <dbReference type="ARBA" id="ARBA00035585"/>
    </source>
</evidence>
<evidence type="ECO:0000313" key="11">
    <source>
        <dbReference type="Proteomes" id="UP001174909"/>
    </source>
</evidence>
<dbReference type="EMBL" id="CASHTH010001466">
    <property type="protein sequence ID" value="CAI8015811.1"/>
    <property type="molecule type" value="Genomic_DNA"/>
</dbReference>
<evidence type="ECO:0000256" key="1">
    <source>
        <dbReference type="ARBA" id="ARBA00002598"/>
    </source>
</evidence>
<dbReference type="Pfam" id="PF02537">
    <property type="entry name" value="CRCB"/>
    <property type="match status" value="1"/>
</dbReference>
<comment type="caution">
    <text evidence="10">The sequence shown here is derived from an EMBL/GenBank/DDBJ whole genome shotgun (WGS) entry which is preliminary data.</text>
</comment>
<comment type="catalytic activity">
    <reaction evidence="8">
        <text>fluoride(in) = fluoride(out)</text>
        <dbReference type="Rhea" id="RHEA:76159"/>
        <dbReference type="ChEBI" id="CHEBI:17051"/>
    </reaction>
    <physiologicalReaction direction="left-to-right" evidence="8">
        <dbReference type="Rhea" id="RHEA:76160"/>
    </physiologicalReaction>
</comment>
<dbReference type="GO" id="GO:1903425">
    <property type="term" value="F:fluoride transmembrane transporter activity"/>
    <property type="evidence" value="ECO:0007669"/>
    <property type="project" value="TreeGrafter"/>
</dbReference>
<protein>
    <submittedName>
        <fullName evidence="10">Fluoride ion transporter CrcB</fullName>
    </submittedName>
</protein>
<gene>
    <name evidence="10" type="ORF">GBAR_LOCUS9773</name>
</gene>
<evidence type="ECO:0000256" key="6">
    <source>
        <dbReference type="ARBA" id="ARBA00023136"/>
    </source>
</evidence>
<organism evidence="10 11">
    <name type="scientific">Geodia barretti</name>
    <name type="common">Barrett's horny sponge</name>
    <dbReference type="NCBI Taxonomy" id="519541"/>
    <lineage>
        <taxon>Eukaryota</taxon>
        <taxon>Metazoa</taxon>
        <taxon>Porifera</taxon>
        <taxon>Demospongiae</taxon>
        <taxon>Heteroscleromorpha</taxon>
        <taxon>Tetractinellida</taxon>
        <taxon>Astrophorina</taxon>
        <taxon>Geodiidae</taxon>
        <taxon>Geodia</taxon>
    </lineage>
</organism>
<keyword evidence="3" id="KW-1003">Cell membrane</keyword>
<dbReference type="GO" id="GO:0005886">
    <property type="term" value="C:plasma membrane"/>
    <property type="evidence" value="ECO:0007669"/>
    <property type="project" value="UniProtKB-SubCell"/>
</dbReference>
<sequence length="109" mass="10915">MSRYGVDRAVNGVFGTTVLGTFAVNISGSFLLGLLVAAGAGRMGLPDEARAFAAVGFLGSYTTFSTLTVASVQLAGDGDWFRAAVNVIGSIVVGVIAAFAGIAVGRAVL</sequence>
<keyword evidence="5 9" id="KW-1133">Transmembrane helix</keyword>
<feature type="transmembrane region" description="Helical" evidence="9">
    <location>
        <begin position="51"/>
        <end position="74"/>
    </location>
</feature>
<keyword evidence="6 9" id="KW-0472">Membrane</keyword>
<evidence type="ECO:0000256" key="4">
    <source>
        <dbReference type="ARBA" id="ARBA00022692"/>
    </source>
</evidence>
<reference evidence="10" key="1">
    <citation type="submission" date="2023-03" db="EMBL/GenBank/DDBJ databases">
        <authorList>
            <person name="Steffen K."/>
            <person name="Cardenas P."/>
        </authorList>
    </citation>
    <scope>NUCLEOTIDE SEQUENCE</scope>
</reference>
<evidence type="ECO:0000256" key="3">
    <source>
        <dbReference type="ARBA" id="ARBA00022475"/>
    </source>
</evidence>
<accession>A0AA35RSM2</accession>
<comment type="similarity">
    <text evidence="7">Belongs to the fluoride channel Fluc/FEX (TC 1.A.43) family.</text>
</comment>
<keyword evidence="4 9" id="KW-0812">Transmembrane</keyword>
<evidence type="ECO:0000256" key="5">
    <source>
        <dbReference type="ARBA" id="ARBA00022989"/>
    </source>
</evidence>
<dbReference type="HAMAP" id="MF_00454">
    <property type="entry name" value="FluC"/>
    <property type="match status" value="1"/>
</dbReference>
<dbReference type="InterPro" id="IPR003691">
    <property type="entry name" value="FluC"/>
</dbReference>
<comment type="function">
    <text evidence="1">Fluoride channel required for the rapid expulsion of cytoplasmic fluoride.</text>
</comment>
<feature type="transmembrane region" description="Helical" evidence="9">
    <location>
        <begin position="80"/>
        <end position="104"/>
    </location>
</feature>
<dbReference type="Proteomes" id="UP001174909">
    <property type="component" value="Unassembled WGS sequence"/>
</dbReference>
<dbReference type="PANTHER" id="PTHR28259">
    <property type="entry name" value="FLUORIDE EXPORT PROTEIN 1-RELATED"/>
    <property type="match status" value="1"/>
</dbReference>
<dbReference type="PANTHER" id="PTHR28259:SF1">
    <property type="entry name" value="FLUORIDE EXPORT PROTEIN 1-RELATED"/>
    <property type="match status" value="1"/>
</dbReference>
<evidence type="ECO:0000256" key="2">
    <source>
        <dbReference type="ARBA" id="ARBA00004651"/>
    </source>
</evidence>
<evidence type="ECO:0000256" key="9">
    <source>
        <dbReference type="SAM" id="Phobius"/>
    </source>
</evidence>
<feature type="transmembrane region" description="Helical" evidence="9">
    <location>
        <begin position="12"/>
        <end position="39"/>
    </location>
</feature>
<evidence type="ECO:0000313" key="10">
    <source>
        <dbReference type="EMBL" id="CAI8015811.1"/>
    </source>
</evidence>